<accession>A0A0L0QQP5</accession>
<dbReference type="SUPFAM" id="SSF102705">
    <property type="entry name" value="NIF3 (NGG1p interacting factor 3)-like"/>
    <property type="match status" value="1"/>
</dbReference>
<sequence>MKSECITGDVFQFMEQLAPRQLAYDWDPVGLQVGSHNKPVKKVMVTLDVLEAVVDEAIAENVDVIIAHHPLLFKPVQQINTTTPTGRIIQKLLTNDITVYAAHTNLDITKNGVNDALCDAIGITNTRVLVEKESEQLIKLAVYVPKTHVEEVRNAISEAGAGHIGNYSHCTFQTTGLGTFKPLKGTNPFIGSVDQLERVEEVKLESIIEQSKLPSALNAIRQSHPYEEPAYDLFPLKNEGNVYGLGRIGELTKTVDLKTFCNHVKASLKLDYLRVIGRLDKQVKTVAVLGGSGEKFIHQAKRQGADVFITGDMTFHLAQDAQEMGLAVIDAGHYAEKVMKTSVQEYLISCFSDTNVEVIVSTTNTNPFQYV</sequence>
<dbReference type="InterPro" id="IPR017221">
    <property type="entry name" value="DUF34/NIF3_bac"/>
</dbReference>
<dbReference type="NCBIfam" id="TIGR00486">
    <property type="entry name" value="YbgI_SA1388"/>
    <property type="match status" value="1"/>
</dbReference>
<dbReference type="Gene3D" id="3.30.70.120">
    <property type="match status" value="1"/>
</dbReference>
<evidence type="ECO:0000256" key="2">
    <source>
        <dbReference type="ARBA" id="ARBA00022112"/>
    </source>
</evidence>
<keyword evidence="7" id="KW-1185">Reference proteome</keyword>
<dbReference type="InterPro" id="IPR002678">
    <property type="entry name" value="DUF34/NIF3"/>
</dbReference>
<dbReference type="PANTHER" id="PTHR13799:SF14">
    <property type="entry name" value="GTP CYCLOHYDROLASE 1 TYPE 2 HOMOLOG"/>
    <property type="match status" value="1"/>
</dbReference>
<evidence type="ECO:0000256" key="4">
    <source>
        <dbReference type="PIRNR" id="PIRNR037489"/>
    </source>
</evidence>
<dbReference type="Gene3D" id="3.40.1390.30">
    <property type="entry name" value="NIF3 (NGG1p interacting factor 3)-like"/>
    <property type="match status" value="1"/>
</dbReference>
<gene>
    <name evidence="6" type="ORF">AFK71_19325</name>
</gene>
<dbReference type="RefSeq" id="WP_050353090.1">
    <property type="nucleotide sequence ID" value="NZ_CP073011.1"/>
</dbReference>
<dbReference type="InterPro" id="IPR015867">
    <property type="entry name" value="N-reg_PII/ATP_PRibTrfase_C"/>
</dbReference>
<evidence type="ECO:0000256" key="5">
    <source>
        <dbReference type="PIRSR" id="PIRSR602678-1"/>
    </source>
</evidence>
<dbReference type="EMBL" id="LGTO01000007">
    <property type="protein sequence ID" value="KNE20513.1"/>
    <property type="molecule type" value="Genomic_DNA"/>
</dbReference>
<dbReference type="AlphaFoldDB" id="A0A0L0QQP5"/>
<protein>
    <recommendedName>
        <fullName evidence="2 4">GTP cyclohydrolase 1 type 2 homolog</fullName>
    </recommendedName>
</protein>
<keyword evidence="3 4" id="KW-0479">Metal-binding</keyword>
<feature type="binding site" evidence="5">
    <location>
        <position position="68"/>
    </location>
    <ligand>
        <name>a divalent metal cation</name>
        <dbReference type="ChEBI" id="CHEBI:60240"/>
        <label>1</label>
    </ligand>
</feature>
<evidence type="ECO:0000313" key="7">
    <source>
        <dbReference type="Proteomes" id="UP000036780"/>
    </source>
</evidence>
<dbReference type="GO" id="GO:0005737">
    <property type="term" value="C:cytoplasm"/>
    <property type="evidence" value="ECO:0007669"/>
    <property type="project" value="TreeGrafter"/>
</dbReference>
<dbReference type="GO" id="GO:0046872">
    <property type="term" value="F:metal ion binding"/>
    <property type="evidence" value="ECO:0007669"/>
    <property type="project" value="UniProtKB-UniRule"/>
</dbReference>
<feature type="binding site" evidence="5">
    <location>
        <position position="69"/>
    </location>
    <ligand>
        <name>a divalent metal cation</name>
        <dbReference type="ChEBI" id="CHEBI:60240"/>
        <label>1</label>
    </ligand>
</feature>
<dbReference type="PIRSF" id="PIRSF037489">
    <property type="entry name" value="UCP037489_NIF3_YqfO"/>
    <property type="match status" value="1"/>
</dbReference>
<dbReference type="OrthoDB" id="9792792at2"/>
<feature type="binding site" evidence="5">
    <location>
        <position position="336"/>
    </location>
    <ligand>
        <name>a divalent metal cation</name>
        <dbReference type="ChEBI" id="CHEBI:60240"/>
        <label>1</label>
    </ligand>
</feature>
<dbReference type="PANTHER" id="PTHR13799">
    <property type="entry name" value="NGG1 INTERACTING FACTOR 3"/>
    <property type="match status" value="1"/>
</dbReference>
<evidence type="ECO:0000256" key="3">
    <source>
        <dbReference type="ARBA" id="ARBA00022723"/>
    </source>
</evidence>
<evidence type="ECO:0000256" key="1">
    <source>
        <dbReference type="ARBA" id="ARBA00006964"/>
    </source>
</evidence>
<dbReference type="FunFam" id="3.40.1390.30:FF:000001">
    <property type="entry name" value="GTP cyclohydrolase 1 type 2"/>
    <property type="match status" value="1"/>
</dbReference>
<dbReference type="FunFam" id="3.30.70.120:FF:000006">
    <property type="entry name" value="GTP cyclohydrolase 1 type 2 homolog"/>
    <property type="match status" value="1"/>
</dbReference>
<comment type="similarity">
    <text evidence="1 4">Belongs to the GTP cyclohydrolase I type 2/NIF3 family.</text>
</comment>
<organism evidence="6 7">
    <name type="scientific">Virgibacillus pantothenticus</name>
    <dbReference type="NCBI Taxonomy" id="1473"/>
    <lineage>
        <taxon>Bacteria</taxon>
        <taxon>Bacillati</taxon>
        <taxon>Bacillota</taxon>
        <taxon>Bacilli</taxon>
        <taxon>Bacillales</taxon>
        <taxon>Bacillaceae</taxon>
        <taxon>Virgibacillus</taxon>
    </lineage>
</organism>
<name>A0A0L0QQP5_VIRPA</name>
<comment type="caution">
    <text evidence="6">The sequence shown here is derived from an EMBL/GenBank/DDBJ whole genome shotgun (WGS) entry which is preliminary data.</text>
</comment>
<dbReference type="PATRIC" id="fig|1473.5.peg.2604"/>
<dbReference type="InterPro" id="IPR036069">
    <property type="entry name" value="DUF34/NIF3_sf"/>
</dbReference>
<evidence type="ECO:0000313" key="6">
    <source>
        <dbReference type="EMBL" id="KNE20513.1"/>
    </source>
</evidence>
<feature type="binding site" evidence="5">
    <location>
        <position position="107"/>
    </location>
    <ligand>
        <name>a divalent metal cation</name>
        <dbReference type="ChEBI" id="CHEBI:60240"/>
        <label>1</label>
    </ligand>
</feature>
<dbReference type="GeneID" id="66870305"/>
<dbReference type="Proteomes" id="UP000036780">
    <property type="component" value="Unassembled WGS sequence"/>
</dbReference>
<feature type="binding site" evidence="5">
    <location>
        <position position="333"/>
    </location>
    <ligand>
        <name>a divalent metal cation</name>
        <dbReference type="ChEBI" id="CHEBI:60240"/>
        <label>1</label>
    </ligand>
</feature>
<dbReference type="Pfam" id="PF01784">
    <property type="entry name" value="DUF34_NIF3"/>
    <property type="match status" value="1"/>
</dbReference>
<reference evidence="7" key="1">
    <citation type="submission" date="2015-07" db="EMBL/GenBank/DDBJ databases">
        <title>Fjat-10053 dsm26.</title>
        <authorList>
            <person name="Liu B."/>
            <person name="Wang J."/>
            <person name="Zhu Y."/>
            <person name="Liu G."/>
            <person name="Chen Q."/>
            <person name="Chen Z."/>
            <person name="Lan J."/>
            <person name="Che J."/>
            <person name="Ge C."/>
            <person name="Shi H."/>
            <person name="Pan Z."/>
            <person name="Liu X."/>
        </authorList>
    </citation>
    <scope>NUCLEOTIDE SEQUENCE [LARGE SCALE GENOMIC DNA]</scope>
    <source>
        <strain evidence="7">DSM 26</strain>
    </source>
</reference>
<proteinExistence type="inferred from homology"/>